<evidence type="ECO:0000256" key="4">
    <source>
        <dbReference type="ARBA" id="ARBA00022574"/>
    </source>
</evidence>
<evidence type="ECO:0000259" key="10">
    <source>
        <dbReference type="SMART" id="SM01033"/>
    </source>
</evidence>
<dbReference type="GO" id="GO:0032040">
    <property type="term" value="C:small-subunit processome"/>
    <property type="evidence" value="ECO:0007669"/>
    <property type="project" value="TreeGrafter"/>
</dbReference>
<dbReference type="SMART" id="SM00320">
    <property type="entry name" value="WD40"/>
    <property type="match status" value="5"/>
</dbReference>
<name>A0A060T406_BLAAD</name>
<evidence type="ECO:0000256" key="8">
    <source>
        <dbReference type="PROSITE-ProRule" id="PRU00221"/>
    </source>
</evidence>
<reference evidence="11" key="1">
    <citation type="submission" date="2014-02" db="EMBL/GenBank/DDBJ databases">
        <authorList>
            <person name="Genoscope - CEA"/>
        </authorList>
    </citation>
    <scope>NUCLEOTIDE SEQUENCE</scope>
    <source>
        <strain evidence="11">LS3</strain>
    </source>
</reference>
<gene>
    <name evidence="11" type="ORF">GNLVRS02_ARAD1C00638g</name>
</gene>
<organism evidence="11">
    <name type="scientific">Blastobotrys adeninivorans</name>
    <name type="common">Yeast</name>
    <name type="synonym">Arxula adeninivorans</name>
    <dbReference type="NCBI Taxonomy" id="409370"/>
    <lineage>
        <taxon>Eukaryota</taxon>
        <taxon>Fungi</taxon>
        <taxon>Dikarya</taxon>
        <taxon>Ascomycota</taxon>
        <taxon>Saccharomycotina</taxon>
        <taxon>Dipodascomycetes</taxon>
        <taxon>Dipodascales</taxon>
        <taxon>Trichomonascaceae</taxon>
        <taxon>Blastobotrys</taxon>
    </lineage>
</organism>
<dbReference type="GO" id="GO:0000462">
    <property type="term" value="P:maturation of SSU-rRNA from tricistronic rRNA transcript (SSU-rRNA, 5.8S rRNA, LSU-rRNA)"/>
    <property type="evidence" value="ECO:0007669"/>
    <property type="project" value="TreeGrafter"/>
</dbReference>
<evidence type="ECO:0000256" key="2">
    <source>
        <dbReference type="ARBA" id="ARBA00004604"/>
    </source>
</evidence>
<evidence type="ECO:0000256" key="9">
    <source>
        <dbReference type="SAM" id="MobiDB-lite"/>
    </source>
</evidence>
<dbReference type="Pfam" id="PF08149">
    <property type="entry name" value="BING4CT"/>
    <property type="match status" value="1"/>
</dbReference>
<dbReference type="InterPro" id="IPR015943">
    <property type="entry name" value="WD40/YVTN_repeat-like_dom_sf"/>
</dbReference>
<dbReference type="Pfam" id="PF00400">
    <property type="entry name" value="WD40"/>
    <property type="match status" value="1"/>
</dbReference>
<evidence type="ECO:0000256" key="6">
    <source>
        <dbReference type="ARBA" id="ARBA00023242"/>
    </source>
</evidence>
<comment type="function">
    <text evidence="1">Involved in nucleolar processing of pre-18S ribosomal RNA.</text>
</comment>
<dbReference type="InterPro" id="IPR001680">
    <property type="entry name" value="WD40_rpt"/>
</dbReference>
<keyword evidence="4 8" id="KW-0853">WD repeat</keyword>
<dbReference type="AlphaFoldDB" id="A0A060T406"/>
<dbReference type="EMBL" id="HG937693">
    <property type="protein sequence ID" value="CDP33921.1"/>
    <property type="molecule type" value="Genomic_DNA"/>
</dbReference>
<dbReference type="GO" id="GO:0030686">
    <property type="term" value="C:90S preribosome"/>
    <property type="evidence" value="ECO:0007669"/>
    <property type="project" value="TreeGrafter"/>
</dbReference>
<feature type="domain" description="BING4 C-terminal" evidence="10">
    <location>
        <begin position="339"/>
        <end position="420"/>
    </location>
</feature>
<keyword evidence="3" id="KW-0698">rRNA processing</keyword>
<keyword evidence="5" id="KW-0677">Repeat</keyword>
<protein>
    <recommendedName>
        <fullName evidence="7">U three protein 7</fullName>
    </recommendedName>
</protein>
<dbReference type="InterPro" id="IPR040315">
    <property type="entry name" value="WDR46/Utp7"/>
</dbReference>
<dbReference type="InterPro" id="IPR019775">
    <property type="entry name" value="WD40_repeat_CS"/>
</dbReference>
<reference evidence="11" key="2">
    <citation type="submission" date="2014-06" db="EMBL/GenBank/DDBJ databases">
        <title>The complete genome of Blastobotrys (Arxula) adeninivorans LS3 - a yeast of biotechnological interest.</title>
        <authorList>
            <person name="Kunze G."/>
            <person name="Gaillardin C."/>
            <person name="Czernicka M."/>
            <person name="Durrens P."/>
            <person name="Martin T."/>
            <person name="Boer E."/>
            <person name="Gabaldon T."/>
            <person name="Cruz J."/>
            <person name="Talla E."/>
            <person name="Marck C."/>
            <person name="Goffeau A."/>
            <person name="Barbe V."/>
            <person name="Baret P."/>
            <person name="Baronian K."/>
            <person name="Beier S."/>
            <person name="Bleykasten C."/>
            <person name="Bode R."/>
            <person name="Casaregola S."/>
            <person name="Despons L."/>
            <person name="Fairhead C."/>
            <person name="Giersberg M."/>
            <person name="Gierski P."/>
            <person name="Hahnel U."/>
            <person name="Hartmann A."/>
            <person name="Jankowska D."/>
            <person name="Jubin C."/>
            <person name="Jung P."/>
            <person name="Lafontaine I."/>
            <person name="Leh-Louis V."/>
            <person name="Lemaire M."/>
            <person name="Marcet-Houben M."/>
            <person name="Mascher M."/>
            <person name="Morel G."/>
            <person name="Richard G.-F."/>
            <person name="Riechen J."/>
            <person name="Sacerdot C."/>
            <person name="Sarkar A."/>
            <person name="Savel G."/>
            <person name="Schacherer J."/>
            <person name="Sherman D."/>
            <person name="Straub M.-L."/>
            <person name="Stein N."/>
            <person name="Thierry A."/>
            <person name="Trautwein-Schult A."/>
            <person name="Westhof E."/>
            <person name="Worch S."/>
            <person name="Dujon B."/>
            <person name="Souciet J.-L."/>
            <person name="Wincker P."/>
            <person name="Scholz U."/>
            <person name="Neuveglise N."/>
        </authorList>
    </citation>
    <scope>NUCLEOTIDE SEQUENCE</scope>
    <source>
        <strain evidence="11">LS3</strain>
    </source>
</reference>
<dbReference type="InterPro" id="IPR012952">
    <property type="entry name" value="BING4_C_dom"/>
</dbReference>
<sequence>MDKYSRSTGSKGSRKAPVKTKDIKLRANLKRIHEKFEDAAQEAYGTEHLLLESSGFLEPENEMEQTFKVRQDEIVESVDVSSAQKKFDLTLDSHAPYVHDYSRSGNSLLLGGRKGHIASMDWKTGKLNTEIYVNETVHAVKWLQSDNQFFAAAQKKYTFIYDHQGAEVHRLKKHIEATSLEYLPYHFLLVTAGNTGFIKYQDVSTGQLVSELRTKLGATTTIAQNPYNAVIHAGHTNGTITLWTPSMPEPAVKVLSARGPVRAISVNRDGRYMVAAGADKSVKIWDLRTYKELESYYSPTPASSVSISDTGLVAVGWGPHVQVWKDVLTTGKGMRQHAPYMNHLIPSSQIVSTRFCPFEDVLGLGHSKGFSSIIVPGSGEANFDSLEANPYAHATKKGRRETEVRQLLNKLQPDMIALDPNEIGNVDRRAPEQRQTAADVYEQKYGKPQANPEQTAIRPTTKSKNSKLRKYLRKKTANVIDDRKLRIEANLKREKLLRQNKLRAAKGLAPLDKGFGAALDRFKS</sequence>
<evidence type="ECO:0000256" key="5">
    <source>
        <dbReference type="ARBA" id="ARBA00022737"/>
    </source>
</evidence>
<feature type="region of interest" description="Disordered" evidence="9">
    <location>
        <begin position="1"/>
        <end position="20"/>
    </location>
</feature>
<proteinExistence type="predicted"/>
<evidence type="ECO:0000256" key="3">
    <source>
        <dbReference type="ARBA" id="ARBA00022552"/>
    </source>
</evidence>
<dbReference type="SMART" id="SM01033">
    <property type="entry name" value="BING4CT"/>
    <property type="match status" value="1"/>
</dbReference>
<feature type="repeat" description="WD" evidence="8">
    <location>
        <begin position="254"/>
        <end position="295"/>
    </location>
</feature>
<evidence type="ECO:0000313" key="11">
    <source>
        <dbReference type="EMBL" id="CDP33921.1"/>
    </source>
</evidence>
<dbReference type="InterPro" id="IPR036322">
    <property type="entry name" value="WD40_repeat_dom_sf"/>
</dbReference>
<feature type="compositionally biased region" description="Polar residues" evidence="9">
    <location>
        <begin position="1"/>
        <end position="11"/>
    </location>
</feature>
<comment type="subcellular location">
    <subcellularLocation>
        <location evidence="2">Nucleus</location>
        <location evidence="2">Nucleolus</location>
    </subcellularLocation>
</comment>
<dbReference type="PANTHER" id="PTHR14085">
    <property type="entry name" value="WD-REPEAT PROTEIN BING4"/>
    <property type="match status" value="1"/>
</dbReference>
<evidence type="ECO:0000256" key="7">
    <source>
        <dbReference type="ARBA" id="ARBA00076453"/>
    </source>
</evidence>
<accession>A0A060T406</accession>
<dbReference type="PROSITE" id="PS50082">
    <property type="entry name" value="WD_REPEATS_2"/>
    <property type="match status" value="1"/>
</dbReference>
<dbReference type="SUPFAM" id="SSF50978">
    <property type="entry name" value="WD40 repeat-like"/>
    <property type="match status" value="1"/>
</dbReference>
<dbReference type="PROSITE" id="PS50294">
    <property type="entry name" value="WD_REPEATS_REGION"/>
    <property type="match status" value="1"/>
</dbReference>
<evidence type="ECO:0000256" key="1">
    <source>
        <dbReference type="ARBA" id="ARBA00004099"/>
    </source>
</evidence>
<dbReference type="PhylomeDB" id="A0A060T406"/>
<dbReference type="FunFam" id="2.130.10.10:FF:000378">
    <property type="entry name" value="U3 small nucleolar RNA-associated protein 7"/>
    <property type="match status" value="1"/>
</dbReference>
<dbReference type="PROSITE" id="PS00678">
    <property type="entry name" value="WD_REPEATS_1"/>
    <property type="match status" value="1"/>
</dbReference>
<dbReference type="Gene3D" id="2.130.10.10">
    <property type="entry name" value="YVTN repeat-like/Quinoprotein amine dehydrogenase"/>
    <property type="match status" value="1"/>
</dbReference>
<keyword evidence="6" id="KW-0539">Nucleus</keyword>
<dbReference type="PANTHER" id="PTHR14085:SF3">
    <property type="entry name" value="WD REPEAT-CONTAINING PROTEIN 46"/>
    <property type="match status" value="1"/>
</dbReference>